<comment type="caution">
    <text evidence="3">The sequence shown here is derived from an EMBL/GenBank/DDBJ whole genome shotgun (WGS) entry which is preliminary data.</text>
</comment>
<dbReference type="EMBL" id="RQTC01000719">
    <property type="protein sequence ID" value="RZH88260.1"/>
    <property type="molecule type" value="Genomic_DNA"/>
</dbReference>
<evidence type="ECO:0000313" key="3">
    <source>
        <dbReference type="EMBL" id="RZH88260.1"/>
    </source>
</evidence>
<accession>A0AB74DYH3</accession>
<feature type="non-terminal residue" evidence="3">
    <location>
        <position position="1"/>
    </location>
</feature>
<organism evidence="3 4">
    <name type="scientific">Staphylococcus aureus</name>
    <dbReference type="NCBI Taxonomy" id="1280"/>
    <lineage>
        <taxon>Bacteria</taxon>
        <taxon>Bacillati</taxon>
        <taxon>Bacillota</taxon>
        <taxon>Bacilli</taxon>
        <taxon>Bacillales</taxon>
        <taxon>Staphylococcaceae</taxon>
        <taxon>Staphylococcus</taxon>
    </lineage>
</organism>
<comment type="similarity">
    <text evidence="1">Belongs to the AHA1 family.</text>
</comment>
<dbReference type="Pfam" id="PF08327">
    <property type="entry name" value="AHSA1"/>
    <property type="match status" value="1"/>
</dbReference>
<dbReference type="Gene3D" id="3.30.530.20">
    <property type="match status" value="1"/>
</dbReference>
<proteinExistence type="inferred from homology"/>
<name>A0AB74DYH3_STAAU</name>
<dbReference type="AlphaFoldDB" id="A0AB74DYH3"/>
<feature type="domain" description="Activator of Hsp90 ATPase homologue 1/2-like C-terminal" evidence="2">
    <location>
        <begin position="1"/>
        <end position="53"/>
    </location>
</feature>
<dbReference type="RefSeq" id="WP_207217432.1">
    <property type="nucleotide sequence ID" value="NZ_RQTC01000719.1"/>
</dbReference>
<dbReference type="Proteomes" id="UP000293434">
    <property type="component" value="Unassembled WGS sequence"/>
</dbReference>
<evidence type="ECO:0000256" key="1">
    <source>
        <dbReference type="ARBA" id="ARBA00006817"/>
    </source>
</evidence>
<evidence type="ECO:0000313" key="4">
    <source>
        <dbReference type="Proteomes" id="UP000293434"/>
    </source>
</evidence>
<sequence>MKVEIYFESKDAEQTEVKSISIMPTEQSAQQLLDMGVEEGMESTLDQLEELLKK</sequence>
<gene>
    <name evidence="3" type="ORF">EIG94_17065</name>
</gene>
<dbReference type="SUPFAM" id="SSF55961">
    <property type="entry name" value="Bet v1-like"/>
    <property type="match status" value="1"/>
</dbReference>
<reference evidence="3 4" key="1">
    <citation type="submission" date="2018-11" db="EMBL/GenBank/DDBJ databases">
        <title>Genomic profiling of Staphylococcus species from a Poultry farm system in KwaZulu-Natal, South Africa.</title>
        <authorList>
            <person name="Amoako D.G."/>
            <person name="Somboro A.M."/>
            <person name="Abia A.L.K."/>
            <person name="Bester L.A."/>
            <person name="Essack S.Y."/>
        </authorList>
    </citation>
    <scope>NUCLEOTIDE SEQUENCE [LARGE SCALE GENOMIC DNA]</scope>
    <source>
        <strain evidence="3 4">SA9</strain>
    </source>
</reference>
<dbReference type="InterPro" id="IPR023393">
    <property type="entry name" value="START-like_dom_sf"/>
</dbReference>
<protein>
    <submittedName>
        <fullName evidence="3">Glutathione S-transferase</fullName>
    </submittedName>
</protein>
<evidence type="ECO:0000259" key="2">
    <source>
        <dbReference type="Pfam" id="PF08327"/>
    </source>
</evidence>
<dbReference type="InterPro" id="IPR013538">
    <property type="entry name" value="ASHA1/2-like_C"/>
</dbReference>